<keyword evidence="1" id="KW-0812">Transmembrane</keyword>
<feature type="transmembrane region" description="Helical" evidence="1">
    <location>
        <begin position="6"/>
        <end position="25"/>
    </location>
</feature>
<evidence type="ECO:0000256" key="1">
    <source>
        <dbReference type="SAM" id="Phobius"/>
    </source>
</evidence>
<dbReference type="Proteomes" id="UP000019753">
    <property type="component" value="Unassembled WGS sequence"/>
</dbReference>
<dbReference type="RefSeq" id="WP_034226509.1">
    <property type="nucleotide sequence ID" value="NZ_AXCW01000123.1"/>
</dbReference>
<feature type="transmembrane region" description="Helical" evidence="1">
    <location>
        <begin position="45"/>
        <end position="64"/>
    </location>
</feature>
<proteinExistence type="predicted"/>
<gene>
    <name evidence="2" type="ORF">N866_02750</name>
</gene>
<comment type="caution">
    <text evidence="2">The sequence shown here is derived from an EMBL/GenBank/DDBJ whole genome shotgun (WGS) entry which is preliminary data.</text>
</comment>
<accession>A0A021VVP1</accession>
<keyword evidence="3" id="KW-1185">Reference proteome</keyword>
<sequence length="66" mass="6803">MQASPFSVQAIVCAVAVVAAALRSVRRRDPDRTSVTQALLDESPLKLGLIAATVVFAVLAQGQAGP</sequence>
<name>A0A021VVP1_9CELL</name>
<keyword evidence="1" id="KW-1133">Transmembrane helix</keyword>
<protein>
    <submittedName>
        <fullName evidence="2">Uncharacterized protein</fullName>
    </submittedName>
</protein>
<keyword evidence="1" id="KW-0472">Membrane</keyword>
<evidence type="ECO:0000313" key="3">
    <source>
        <dbReference type="Proteomes" id="UP000019753"/>
    </source>
</evidence>
<organism evidence="2 3">
    <name type="scientific">Actinotalea ferrariae CF5-4</name>
    <dbReference type="NCBI Taxonomy" id="948458"/>
    <lineage>
        <taxon>Bacteria</taxon>
        <taxon>Bacillati</taxon>
        <taxon>Actinomycetota</taxon>
        <taxon>Actinomycetes</taxon>
        <taxon>Micrococcales</taxon>
        <taxon>Cellulomonadaceae</taxon>
        <taxon>Actinotalea</taxon>
    </lineage>
</organism>
<dbReference type="AlphaFoldDB" id="A0A021VVP1"/>
<dbReference type="EMBL" id="AXCW01000123">
    <property type="protein sequence ID" value="EYR63137.1"/>
    <property type="molecule type" value="Genomic_DNA"/>
</dbReference>
<evidence type="ECO:0000313" key="2">
    <source>
        <dbReference type="EMBL" id="EYR63137.1"/>
    </source>
</evidence>
<reference evidence="2 3" key="1">
    <citation type="submission" date="2014-01" db="EMBL/GenBank/DDBJ databases">
        <title>Actinotalea ferrariae CF5-4.</title>
        <authorList>
            <person name="Chen F."/>
            <person name="Li Y."/>
            <person name="Wang G."/>
        </authorList>
    </citation>
    <scope>NUCLEOTIDE SEQUENCE [LARGE SCALE GENOMIC DNA]</scope>
    <source>
        <strain evidence="2 3">CF5-4</strain>
    </source>
</reference>